<dbReference type="OrthoDB" id="2424107at2759"/>
<keyword evidence="1" id="KW-0732">Signal</keyword>
<organism evidence="2 3">
    <name type="scientific">Rhizophagus clarus</name>
    <dbReference type="NCBI Taxonomy" id="94130"/>
    <lineage>
        <taxon>Eukaryota</taxon>
        <taxon>Fungi</taxon>
        <taxon>Fungi incertae sedis</taxon>
        <taxon>Mucoromycota</taxon>
        <taxon>Glomeromycotina</taxon>
        <taxon>Glomeromycetes</taxon>
        <taxon>Glomerales</taxon>
        <taxon>Glomeraceae</taxon>
        <taxon>Rhizophagus</taxon>
    </lineage>
</organism>
<evidence type="ECO:0008006" key="4">
    <source>
        <dbReference type="Google" id="ProtNLM"/>
    </source>
</evidence>
<evidence type="ECO:0000313" key="3">
    <source>
        <dbReference type="Proteomes" id="UP000615446"/>
    </source>
</evidence>
<evidence type="ECO:0000313" key="2">
    <source>
        <dbReference type="EMBL" id="GES84922.1"/>
    </source>
</evidence>
<proteinExistence type="predicted"/>
<dbReference type="Gene3D" id="3.90.70.80">
    <property type="match status" value="1"/>
</dbReference>
<name>A0A8H3QMV0_9GLOM</name>
<gene>
    <name evidence="2" type="ORF">RCL2_001200900</name>
</gene>
<sequence length="122" mass="14072">MLQLLIYLISYPSLLMFLFEILPPSARIDTVAEKILHLQYPYLTLAIVSSDGNCLLNSLSLIFTGNQTSALQFRLVMVVELMKHADFYLSQKFFEEDYYYSDAALNSAKNNSNTLVTYRQFH</sequence>
<feature type="signal peptide" evidence="1">
    <location>
        <begin position="1"/>
        <end position="28"/>
    </location>
</feature>
<feature type="chain" id="PRO_5034381199" description="OTU domain-containing protein" evidence="1">
    <location>
        <begin position="29"/>
        <end position="122"/>
    </location>
</feature>
<reference evidence="2" key="1">
    <citation type="submission" date="2019-10" db="EMBL/GenBank/DDBJ databases">
        <title>Conservation and host-specific expression of non-tandemly repeated heterogenous ribosome RNA gene in arbuscular mycorrhizal fungi.</title>
        <authorList>
            <person name="Maeda T."/>
            <person name="Kobayashi Y."/>
            <person name="Nakagawa T."/>
            <person name="Ezawa T."/>
            <person name="Yamaguchi K."/>
            <person name="Bino T."/>
            <person name="Nishimoto Y."/>
            <person name="Shigenobu S."/>
            <person name="Kawaguchi M."/>
        </authorList>
    </citation>
    <scope>NUCLEOTIDE SEQUENCE</scope>
    <source>
        <strain evidence="2">HR1</strain>
    </source>
</reference>
<dbReference type="EMBL" id="BLAL01000087">
    <property type="protein sequence ID" value="GES84922.1"/>
    <property type="molecule type" value="Genomic_DNA"/>
</dbReference>
<accession>A0A8H3QMV0</accession>
<evidence type="ECO:0000256" key="1">
    <source>
        <dbReference type="SAM" id="SignalP"/>
    </source>
</evidence>
<protein>
    <recommendedName>
        <fullName evidence="4">OTU domain-containing protein</fullName>
    </recommendedName>
</protein>
<dbReference type="Proteomes" id="UP000615446">
    <property type="component" value="Unassembled WGS sequence"/>
</dbReference>
<dbReference type="AlphaFoldDB" id="A0A8H3QMV0"/>
<comment type="caution">
    <text evidence="2">The sequence shown here is derived from an EMBL/GenBank/DDBJ whole genome shotgun (WGS) entry which is preliminary data.</text>
</comment>